<keyword evidence="1" id="KW-0472">Membrane</keyword>
<keyword evidence="1" id="KW-0812">Transmembrane</keyword>
<sequence length="313" mass="32499">MARRGKRNNAVALAALGAAGAALAMLSMPVGLVETLIASTGVSEILPAAAPPLGMTARLALALFAALMAMGIIGAMRREGRFLALEQEGRADRVRGAGKMGFALSRLTAFARRRGHPSDRFGEPVLRRADAHPDAPARAPIFASRDFDGLDIFGRNKASGQAEGQEVEAVAQEAMSLGLTLPNAPHPLSEEELLESAGGMPLSGAALPEETDISEAPAEEAAHPEAREEAASCPMGRPSISSTERQSIAELTARLERGLAERARAKGAAGPPSVIADMPVAAAVPVREAVVEDIDVALRDALGTLRTMAGRAR</sequence>
<proteinExistence type="predicted"/>
<reference evidence="2 3" key="1">
    <citation type="submission" date="2016-10" db="EMBL/GenBank/DDBJ databases">
        <title>Complete Genome Sequence of the Nonylphenol-Degrading Bacterium Sphingobium cloacae JCM 10874T.</title>
        <authorList>
            <person name="Ootsuka M."/>
            <person name="Nishizawa T."/>
            <person name="Ohta H."/>
        </authorList>
    </citation>
    <scope>NUCLEOTIDE SEQUENCE [LARGE SCALE GENOMIC DNA]</scope>
    <source>
        <strain evidence="2 3">JCM 10874</strain>
    </source>
</reference>
<name>A0A1E1F2I9_9SPHN</name>
<evidence type="ECO:0000313" key="2">
    <source>
        <dbReference type="EMBL" id="BAV64737.1"/>
    </source>
</evidence>
<gene>
    <name evidence="2" type="ORF">SCLO_1016970</name>
</gene>
<evidence type="ECO:0000313" key="3">
    <source>
        <dbReference type="Proteomes" id="UP000218272"/>
    </source>
</evidence>
<accession>A0A1E1F2I9</accession>
<dbReference type="KEGG" id="sclo:SCLO_1016970"/>
<evidence type="ECO:0000256" key="1">
    <source>
        <dbReference type="SAM" id="Phobius"/>
    </source>
</evidence>
<dbReference type="Proteomes" id="UP000218272">
    <property type="component" value="Chromosome SCLO_1"/>
</dbReference>
<protein>
    <submittedName>
        <fullName evidence="2">Uncharacterized protein</fullName>
    </submittedName>
</protein>
<keyword evidence="3" id="KW-1185">Reference proteome</keyword>
<dbReference type="EMBL" id="AP017655">
    <property type="protein sequence ID" value="BAV64737.1"/>
    <property type="molecule type" value="Genomic_DNA"/>
</dbReference>
<keyword evidence="1" id="KW-1133">Transmembrane helix</keyword>
<organism evidence="2 3">
    <name type="scientific">Sphingobium cloacae</name>
    <dbReference type="NCBI Taxonomy" id="120107"/>
    <lineage>
        <taxon>Bacteria</taxon>
        <taxon>Pseudomonadati</taxon>
        <taxon>Pseudomonadota</taxon>
        <taxon>Alphaproteobacteria</taxon>
        <taxon>Sphingomonadales</taxon>
        <taxon>Sphingomonadaceae</taxon>
        <taxon>Sphingobium</taxon>
    </lineage>
</organism>
<dbReference type="RefSeq" id="WP_231923207.1">
    <property type="nucleotide sequence ID" value="NZ_AP017655.1"/>
</dbReference>
<feature type="transmembrane region" description="Helical" evidence="1">
    <location>
        <begin position="59"/>
        <end position="76"/>
    </location>
</feature>
<dbReference type="AlphaFoldDB" id="A0A1E1F2I9"/>